<evidence type="ECO:0000313" key="2">
    <source>
        <dbReference type="Proteomes" id="UP000244005"/>
    </source>
</evidence>
<organism evidence="1 2">
    <name type="scientific">Marchantia polymorpha</name>
    <name type="common">Common liverwort</name>
    <name type="synonym">Marchantia aquatica</name>
    <dbReference type="NCBI Taxonomy" id="3197"/>
    <lineage>
        <taxon>Eukaryota</taxon>
        <taxon>Viridiplantae</taxon>
        <taxon>Streptophyta</taxon>
        <taxon>Embryophyta</taxon>
        <taxon>Marchantiophyta</taxon>
        <taxon>Marchantiopsida</taxon>
        <taxon>Marchantiidae</taxon>
        <taxon>Marchantiales</taxon>
        <taxon>Marchantiaceae</taxon>
        <taxon>Marchantia</taxon>
    </lineage>
</organism>
<dbReference type="EMBL" id="KZ772762">
    <property type="protein sequence ID" value="PTQ33277.1"/>
    <property type="molecule type" value="Genomic_DNA"/>
</dbReference>
<accession>A0A2R6WHE4</accession>
<dbReference type="Gramene" id="Mp4g22080.1">
    <property type="protein sequence ID" value="Mp4g22080.1.cds"/>
    <property type="gene ID" value="Mp4g22080"/>
</dbReference>
<dbReference type="AlphaFoldDB" id="A0A2R6WHE4"/>
<name>A0A2R6WHE4_MARPO</name>
<reference evidence="1" key="2">
    <citation type="submission" date="2017-12" db="EMBL/GenBank/DDBJ databases">
        <title>WGS assembly of Marchantia polymorpha.</title>
        <authorList>
            <person name="Bowman J.L."/>
            <person name="Kohchi T."/>
            <person name="Yamato K.T."/>
            <person name="Jenkins J."/>
            <person name="Shu S."/>
            <person name="Ishizaki K."/>
            <person name="Yamaoka S."/>
            <person name="Nishihama R."/>
            <person name="Nakamura Y."/>
            <person name="Berger F."/>
            <person name="Adam C."/>
            <person name="Aki S.S."/>
            <person name="Althoff F."/>
            <person name="Araki T."/>
            <person name="Arteaga-Vazquez M.A."/>
            <person name="Balasubrmanian S."/>
            <person name="Bauer D."/>
            <person name="Boehm C.R."/>
            <person name="Briginshaw L."/>
            <person name="Caballero-Perez J."/>
            <person name="Catarino B."/>
            <person name="Chen F."/>
            <person name="Chiyoda S."/>
            <person name="Chovatia M."/>
            <person name="Davies K.M."/>
            <person name="Delmans M."/>
            <person name="Demura T."/>
            <person name="Dierschke T."/>
            <person name="Dolan L."/>
            <person name="Dorantes-Acosta A.E."/>
            <person name="Eklund D.M."/>
            <person name="Florent S.N."/>
            <person name="Flores-Sandoval E."/>
            <person name="Fujiyama A."/>
            <person name="Fukuzawa H."/>
            <person name="Galik B."/>
            <person name="Grimanelli D."/>
            <person name="Grimwood J."/>
            <person name="Grossniklaus U."/>
            <person name="Hamada T."/>
            <person name="Haseloff J."/>
            <person name="Hetherington A.J."/>
            <person name="Higo A."/>
            <person name="Hirakawa Y."/>
            <person name="Hundley H.N."/>
            <person name="Ikeda Y."/>
            <person name="Inoue K."/>
            <person name="Inoue S."/>
            <person name="Ishida S."/>
            <person name="Jia Q."/>
            <person name="Kakita M."/>
            <person name="Kanazawa T."/>
            <person name="Kawai Y."/>
            <person name="Kawashima T."/>
            <person name="Kennedy M."/>
            <person name="Kinose K."/>
            <person name="Kinoshita T."/>
            <person name="Kohara Y."/>
            <person name="Koide E."/>
            <person name="Komatsu K."/>
            <person name="Kopischke S."/>
            <person name="Kubo M."/>
            <person name="Kyozuka J."/>
            <person name="Lagercrantz U."/>
            <person name="Lin S.S."/>
            <person name="Lindquist E."/>
            <person name="Lipzen A.M."/>
            <person name="Lu C."/>
            <person name="Luna E.D."/>
            <person name="Martienssen R.A."/>
            <person name="Minamino N."/>
            <person name="Mizutani M."/>
            <person name="Mizutani M."/>
            <person name="Mochizuki N."/>
            <person name="Monte I."/>
            <person name="Mosher R."/>
            <person name="Nagasaki H."/>
            <person name="Nakagami H."/>
            <person name="Naramoto S."/>
            <person name="Nishitani K."/>
            <person name="Ohtani M."/>
            <person name="Okamoto T."/>
            <person name="Okumura M."/>
            <person name="Phillips J."/>
            <person name="Pollak B."/>
            <person name="Reinders A."/>
            <person name="Roevekamp M."/>
            <person name="Sano R."/>
            <person name="Sawa S."/>
            <person name="Schmid M.W."/>
            <person name="Shirakawa M."/>
            <person name="Solano R."/>
            <person name="Spunde A."/>
            <person name="Suetsugu N."/>
            <person name="Sugano S."/>
            <person name="Sugiyama A."/>
            <person name="Sun R."/>
            <person name="Suzuki Y."/>
            <person name="Takenaka M."/>
            <person name="Takezawa D."/>
            <person name="Tomogane H."/>
            <person name="Tsuzuki M."/>
            <person name="Ueda T."/>
            <person name="Umeda M."/>
            <person name="Ward J.M."/>
            <person name="Watanabe Y."/>
            <person name="Yazaki K."/>
            <person name="Yokoyama R."/>
            <person name="Yoshitake Y."/>
            <person name="Yotsui I."/>
            <person name="Zachgo S."/>
            <person name="Schmutz J."/>
        </authorList>
    </citation>
    <scope>NUCLEOTIDE SEQUENCE [LARGE SCALE GENOMIC DNA]</scope>
    <source>
        <strain evidence="1">Tak-1</strain>
    </source>
</reference>
<sequence length="58" mass="6499">MLRLAGNDKDFFPPSGSDMAATCGTQFLNNYYVDDDEEEESSTDALIVLSTHLERVRI</sequence>
<dbReference type="Proteomes" id="UP000244005">
    <property type="component" value="Unassembled WGS sequence"/>
</dbReference>
<proteinExistence type="predicted"/>
<reference evidence="2" key="1">
    <citation type="journal article" date="2017" name="Cell">
        <title>Insights into land plant evolution garnered from the Marchantia polymorpha genome.</title>
        <authorList>
            <person name="Bowman J.L."/>
            <person name="Kohchi T."/>
            <person name="Yamato K.T."/>
            <person name="Jenkins J."/>
            <person name="Shu S."/>
            <person name="Ishizaki K."/>
            <person name="Yamaoka S."/>
            <person name="Nishihama R."/>
            <person name="Nakamura Y."/>
            <person name="Berger F."/>
            <person name="Adam C."/>
            <person name="Aki S.S."/>
            <person name="Althoff F."/>
            <person name="Araki T."/>
            <person name="Arteaga-Vazquez M.A."/>
            <person name="Balasubrmanian S."/>
            <person name="Barry K."/>
            <person name="Bauer D."/>
            <person name="Boehm C.R."/>
            <person name="Briginshaw L."/>
            <person name="Caballero-Perez J."/>
            <person name="Catarino B."/>
            <person name="Chen F."/>
            <person name="Chiyoda S."/>
            <person name="Chovatia M."/>
            <person name="Davies K.M."/>
            <person name="Delmans M."/>
            <person name="Demura T."/>
            <person name="Dierschke T."/>
            <person name="Dolan L."/>
            <person name="Dorantes-Acosta A.E."/>
            <person name="Eklund D.M."/>
            <person name="Florent S.N."/>
            <person name="Flores-Sandoval E."/>
            <person name="Fujiyama A."/>
            <person name="Fukuzawa H."/>
            <person name="Galik B."/>
            <person name="Grimanelli D."/>
            <person name="Grimwood J."/>
            <person name="Grossniklaus U."/>
            <person name="Hamada T."/>
            <person name="Haseloff J."/>
            <person name="Hetherington A.J."/>
            <person name="Higo A."/>
            <person name="Hirakawa Y."/>
            <person name="Hundley H.N."/>
            <person name="Ikeda Y."/>
            <person name="Inoue K."/>
            <person name="Inoue S.I."/>
            <person name="Ishida S."/>
            <person name="Jia Q."/>
            <person name="Kakita M."/>
            <person name="Kanazawa T."/>
            <person name="Kawai Y."/>
            <person name="Kawashima T."/>
            <person name="Kennedy M."/>
            <person name="Kinose K."/>
            <person name="Kinoshita T."/>
            <person name="Kohara Y."/>
            <person name="Koide E."/>
            <person name="Komatsu K."/>
            <person name="Kopischke S."/>
            <person name="Kubo M."/>
            <person name="Kyozuka J."/>
            <person name="Lagercrantz U."/>
            <person name="Lin S.S."/>
            <person name="Lindquist E."/>
            <person name="Lipzen A.M."/>
            <person name="Lu C.W."/>
            <person name="De Luna E."/>
            <person name="Martienssen R.A."/>
            <person name="Minamino N."/>
            <person name="Mizutani M."/>
            <person name="Mizutani M."/>
            <person name="Mochizuki N."/>
            <person name="Monte I."/>
            <person name="Mosher R."/>
            <person name="Nagasaki H."/>
            <person name="Nakagami H."/>
            <person name="Naramoto S."/>
            <person name="Nishitani K."/>
            <person name="Ohtani M."/>
            <person name="Okamoto T."/>
            <person name="Okumura M."/>
            <person name="Phillips J."/>
            <person name="Pollak B."/>
            <person name="Reinders A."/>
            <person name="Rovekamp M."/>
            <person name="Sano R."/>
            <person name="Sawa S."/>
            <person name="Schmid M.W."/>
            <person name="Shirakawa M."/>
            <person name="Solano R."/>
            <person name="Spunde A."/>
            <person name="Suetsugu N."/>
            <person name="Sugano S."/>
            <person name="Sugiyama A."/>
            <person name="Sun R."/>
            <person name="Suzuki Y."/>
            <person name="Takenaka M."/>
            <person name="Takezawa D."/>
            <person name="Tomogane H."/>
            <person name="Tsuzuki M."/>
            <person name="Ueda T."/>
            <person name="Umeda M."/>
            <person name="Ward J.M."/>
            <person name="Watanabe Y."/>
            <person name="Yazaki K."/>
            <person name="Yokoyama R."/>
            <person name="Yoshitake Y."/>
            <person name="Yotsui I."/>
            <person name="Zachgo S."/>
            <person name="Schmutz J."/>
        </authorList>
    </citation>
    <scope>NUCLEOTIDE SEQUENCE [LARGE SCALE GENOMIC DNA]</scope>
    <source>
        <strain evidence="2">Tak-1</strain>
    </source>
</reference>
<evidence type="ECO:0000313" key="1">
    <source>
        <dbReference type="EMBL" id="PTQ33277.1"/>
    </source>
</evidence>
<dbReference type="EMBL" id="KZ772762">
    <property type="protein sequence ID" value="PTQ33278.1"/>
    <property type="molecule type" value="Genomic_DNA"/>
</dbReference>
<gene>
    <name evidence="1" type="ORF">MARPO_0090s0022</name>
</gene>
<protein>
    <submittedName>
        <fullName evidence="1">Uncharacterized protein</fullName>
    </submittedName>
</protein>
<keyword evidence="2" id="KW-1185">Reference proteome</keyword>
<dbReference type="Gramene" id="Mp4g22080.2">
    <property type="protein sequence ID" value="Mp4g22080.2.cds"/>
    <property type="gene ID" value="Mp4g22080"/>
</dbReference>